<dbReference type="PATRIC" id="fig|1231190.3.peg.3495"/>
<dbReference type="STRING" id="721133.SAMN05216176_108154"/>
<reference evidence="2 3" key="1">
    <citation type="journal article" date="2012" name="J. Bacteriol.">
        <title>Genome Sequence of Nitratireductor indicus Type Strain C115.</title>
        <authorList>
            <person name="Lai Q."/>
            <person name="Li G."/>
            <person name="Yu Z."/>
            <person name="Shao Z."/>
        </authorList>
    </citation>
    <scope>NUCLEOTIDE SEQUENCE [LARGE SCALE GENOMIC DNA]</scope>
    <source>
        <strain evidence="2 3">C115</strain>
    </source>
</reference>
<protein>
    <recommendedName>
        <fullName evidence="4">DUF805 domain-containing protein</fullName>
    </recommendedName>
</protein>
<dbReference type="eggNOG" id="COG3152">
    <property type="taxonomic scope" value="Bacteria"/>
</dbReference>
<keyword evidence="1" id="KW-1133">Transmembrane helix</keyword>
<feature type="transmembrane region" description="Helical" evidence="1">
    <location>
        <begin position="53"/>
        <end position="74"/>
    </location>
</feature>
<organism evidence="2 3">
    <name type="scientific">Nitratireductor indicus C115</name>
    <dbReference type="NCBI Taxonomy" id="1231190"/>
    <lineage>
        <taxon>Bacteria</taxon>
        <taxon>Pseudomonadati</taxon>
        <taxon>Pseudomonadota</taxon>
        <taxon>Alphaproteobacteria</taxon>
        <taxon>Hyphomicrobiales</taxon>
        <taxon>Phyllobacteriaceae</taxon>
        <taxon>Nitratireductor</taxon>
    </lineage>
</organism>
<feature type="transmembrane region" description="Helical" evidence="1">
    <location>
        <begin position="86"/>
        <end position="108"/>
    </location>
</feature>
<proteinExistence type="predicted"/>
<sequence length="124" mass="13614">MMQKGQISWLFFGFSGRVSRAAFFLAGLLLAIMQAFTLYRFTLEPEGSGASGLWAISFWALFFVSVYSSVALGVKRLHDFGKPGIFAVALFIPMVSILAFIILCVYPGDTGANIYGRRTNAPKD</sequence>
<gene>
    <name evidence="2" type="ORF">NA8A_16898</name>
</gene>
<comment type="caution">
    <text evidence="2">The sequence shown here is derived from an EMBL/GenBank/DDBJ whole genome shotgun (WGS) entry which is preliminary data.</text>
</comment>
<dbReference type="Pfam" id="PF05656">
    <property type="entry name" value="DUF805"/>
    <property type="match status" value="1"/>
</dbReference>
<dbReference type="InterPro" id="IPR008523">
    <property type="entry name" value="DUF805"/>
</dbReference>
<dbReference type="AlphaFoldDB" id="K2P1F7"/>
<dbReference type="RefSeq" id="WP_009451581.1">
    <property type="nucleotide sequence ID" value="NZ_AMSI01000012.1"/>
</dbReference>
<keyword evidence="1" id="KW-0812">Transmembrane</keyword>
<evidence type="ECO:0008006" key="4">
    <source>
        <dbReference type="Google" id="ProtNLM"/>
    </source>
</evidence>
<dbReference type="Proteomes" id="UP000007374">
    <property type="component" value="Unassembled WGS sequence"/>
</dbReference>
<dbReference type="GO" id="GO:0005886">
    <property type="term" value="C:plasma membrane"/>
    <property type="evidence" value="ECO:0007669"/>
    <property type="project" value="TreeGrafter"/>
</dbReference>
<feature type="transmembrane region" description="Helical" evidence="1">
    <location>
        <begin position="21"/>
        <end position="41"/>
    </location>
</feature>
<dbReference type="EMBL" id="AMSI01000012">
    <property type="protein sequence ID" value="EKF41191.1"/>
    <property type="molecule type" value="Genomic_DNA"/>
</dbReference>
<keyword evidence="3" id="KW-1185">Reference proteome</keyword>
<evidence type="ECO:0000256" key="1">
    <source>
        <dbReference type="SAM" id="Phobius"/>
    </source>
</evidence>
<dbReference type="PANTHER" id="PTHR34980:SF3">
    <property type="entry name" value="BLR8105 PROTEIN"/>
    <property type="match status" value="1"/>
</dbReference>
<dbReference type="PANTHER" id="PTHR34980">
    <property type="entry name" value="INNER MEMBRANE PROTEIN-RELATED-RELATED"/>
    <property type="match status" value="1"/>
</dbReference>
<keyword evidence="1" id="KW-0472">Membrane</keyword>
<accession>K2P1F7</accession>
<evidence type="ECO:0000313" key="3">
    <source>
        <dbReference type="Proteomes" id="UP000007374"/>
    </source>
</evidence>
<evidence type="ECO:0000313" key="2">
    <source>
        <dbReference type="EMBL" id="EKF41191.1"/>
    </source>
</evidence>
<name>K2P1F7_9HYPH</name>